<dbReference type="Gene3D" id="3.10.580.10">
    <property type="entry name" value="CBS-domain"/>
    <property type="match status" value="1"/>
</dbReference>
<dbReference type="SUPFAM" id="SSF54631">
    <property type="entry name" value="CBS-domain pair"/>
    <property type="match status" value="1"/>
</dbReference>
<accession>A0A2K9LK36</accession>
<dbReference type="InterPro" id="IPR006668">
    <property type="entry name" value="Mg_transptr_MgtE_intracell_dom"/>
</dbReference>
<gene>
    <name evidence="2" type="ORF">Kalk_01215</name>
</gene>
<dbReference type="RefSeq" id="WP_101892474.1">
    <property type="nucleotide sequence ID" value="NZ_CP022684.1"/>
</dbReference>
<dbReference type="GO" id="GO:0016020">
    <property type="term" value="C:membrane"/>
    <property type="evidence" value="ECO:0007669"/>
    <property type="project" value="InterPro"/>
</dbReference>
<evidence type="ECO:0000313" key="2">
    <source>
        <dbReference type="EMBL" id="AUM11134.1"/>
    </source>
</evidence>
<name>A0A2K9LK36_9GAMM</name>
<dbReference type="PANTHER" id="PTHR43773">
    <property type="entry name" value="MAGNESIUM TRANSPORTER MGTE"/>
    <property type="match status" value="1"/>
</dbReference>
<keyword evidence="3" id="KW-1185">Reference proteome</keyword>
<evidence type="ECO:0000313" key="3">
    <source>
        <dbReference type="Proteomes" id="UP000235116"/>
    </source>
</evidence>
<feature type="domain" description="Magnesium transporter MgtE intracellular" evidence="1">
    <location>
        <begin position="14"/>
        <end position="117"/>
    </location>
</feature>
<organism evidence="2 3">
    <name type="scientific">Ketobacter alkanivorans</name>
    <dbReference type="NCBI Taxonomy" id="1917421"/>
    <lineage>
        <taxon>Bacteria</taxon>
        <taxon>Pseudomonadati</taxon>
        <taxon>Pseudomonadota</taxon>
        <taxon>Gammaproteobacteria</taxon>
        <taxon>Pseudomonadales</taxon>
        <taxon>Ketobacteraceae</taxon>
        <taxon>Ketobacter</taxon>
    </lineage>
</organism>
<dbReference type="PANTHER" id="PTHR43773:SF1">
    <property type="entry name" value="MAGNESIUM TRANSPORTER MGTE"/>
    <property type="match status" value="1"/>
</dbReference>
<reference evidence="3" key="1">
    <citation type="submission" date="2017-08" db="EMBL/GenBank/DDBJ databases">
        <title>Direct submision.</title>
        <authorList>
            <person name="Kim S.-J."/>
            <person name="Rhee S.-K."/>
        </authorList>
    </citation>
    <scope>NUCLEOTIDE SEQUENCE [LARGE SCALE GENOMIC DNA]</scope>
    <source>
        <strain evidence="3">GI5</strain>
    </source>
</reference>
<sequence length="285" mass="31277">MSTTNPFSLDFLLQKPGKAARVIQTLDSRQAALYLSTVPVRVLAPVIERIESWPAARIIELMPTEQSSAVLCKVKFPAAAAVLRLVDDSTRNALLTNLPTQLTRTLSRSLNYPDDTVGAWMDRSAPHFSRDLSVAECVALLRQLNQTFELVVAVDDNHGIDGIIPVSALLISEPSRTLRELADRQCAPLVAQARLAKVKDVEEWQRFNTLPVRGRNGSFLGTLSRQTLYHALDKDSPAPSVPLRDSLLAHLSRAMMASVSGLLSILVNKRGRVSLGGDDNNELNH</sequence>
<dbReference type="EMBL" id="CP022684">
    <property type="protein sequence ID" value="AUM11134.1"/>
    <property type="molecule type" value="Genomic_DNA"/>
</dbReference>
<dbReference type="KEGG" id="kak:Kalk_01215"/>
<dbReference type="Pfam" id="PF03448">
    <property type="entry name" value="MgtE_N"/>
    <property type="match status" value="1"/>
</dbReference>
<dbReference type="InterPro" id="IPR046342">
    <property type="entry name" value="CBS_dom_sf"/>
</dbReference>
<dbReference type="InterPro" id="IPR006669">
    <property type="entry name" value="MgtE_transporter"/>
</dbReference>
<protein>
    <recommendedName>
        <fullName evidence="1">Magnesium transporter MgtE intracellular domain-containing protein</fullName>
    </recommendedName>
</protein>
<dbReference type="SUPFAM" id="SSF158791">
    <property type="entry name" value="MgtE N-terminal domain-like"/>
    <property type="match status" value="1"/>
</dbReference>
<dbReference type="OrthoDB" id="6381600at2"/>
<proteinExistence type="predicted"/>
<evidence type="ECO:0000259" key="1">
    <source>
        <dbReference type="SMART" id="SM00924"/>
    </source>
</evidence>
<dbReference type="AlphaFoldDB" id="A0A2K9LK36"/>
<dbReference type="GO" id="GO:0015095">
    <property type="term" value="F:magnesium ion transmembrane transporter activity"/>
    <property type="evidence" value="ECO:0007669"/>
    <property type="project" value="InterPro"/>
</dbReference>
<dbReference type="Proteomes" id="UP000235116">
    <property type="component" value="Chromosome"/>
</dbReference>
<dbReference type="SMART" id="SM00924">
    <property type="entry name" value="MgtE_N"/>
    <property type="match status" value="1"/>
</dbReference>